<keyword evidence="1" id="KW-1133">Transmembrane helix</keyword>
<name>A0A699YR12_HAELA</name>
<evidence type="ECO:0000313" key="3">
    <source>
        <dbReference type="Proteomes" id="UP000485058"/>
    </source>
</evidence>
<evidence type="ECO:0000256" key="1">
    <source>
        <dbReference type="SAM" id="Phobius"/>
    </source>
</evidence>
<feature type="transmembrane region" description="Helical" evidence="1">
    <location>
        <begin position="194"/>
        <end position="219"/>
    </location>
</feature>
<protein>
    <submittedName>
        <fullName evidence="2">Uncharacterized protein</fullName>
    </submittedName>
</protein>
<accession>A0A699YR12</accession>
<feature type="transmembrane region" description="Helical" evidence="1">
    <location>
        <begin position="127"/>
        <end position="152"/>
    </location>
</feature>
<feature type="transmembrane region" description="Helical" evidence="1">
    <location>
        <begin position="231"/>
        <end position="248"/>
    </location>
</feature>
<keyword evidence="3" id="KW-1185">Reference proteome</keyword>
<gene>
    <name evidence="2" type="ORF">HaLaN_05469</name>
</gene>
<sequence>MEDGTLGALQQEYDAKEHQIAAASGSKSKNKDALTLGMGWLPAAEAGLVPSLLLAIIQLGPGNSSDSVRMGAEAAAGGSLGAALAGSVGLGVAWQRQVLHHSLTCGCAALVLHGLPRAISWAARASVALVGALGLSACLAIQTLGLSNWLLLGQTLLHALTPRAQGHTPAVNGSVGTDPAEGHEPHLFWSESDAVVVAVLQIATLAFWAAACVMWLCSFKSTVKAGWADRGLGAGLLAALPLMLALLLDRAGWVLAVFIPGAADDNVAAPRLASTALHAAQSMSGRWGHGDDRWLGYAKALTRAAAPLAGVSNPGVQGGHTLLRRFGILSYWALTIATALVVQHWLVAAKNRRGPPLTVVRKGYHILALALFIPAMAWDPSMLAV</sequence>
<keyword evidence="1" id="KW-0472">Membrane</keyword>
<organism evidence="2 3">
    <name type="scientific">Haematococcus lacustris</name>
    <name type="common">Green alga</name>
    <name type="synonym">Haematococcus pluvialis</name>
    <dbReference type="NCBI Taxonomy" id="44745"/>
    <lineage>
        <taxon>Eukaryota</taxon>
        <taxon>Viridiplantae</taxon>
        <taxon>Chlorophyta</taxon>
        <taxon>core chlorophytes</taxon>
        <taxon>Chlorophyceae</taxon>
        <taxon>CS clade</taxon>
        <taxon>Chlamydomonadales</taxon>
        <taxon>Haematococcaceae</taxon>
        <taxon>Haematococcus</taxon>
    </lineage>
</organism>
<keyword evidence="1" id="KW-0812">Transmembrane</keyword>
<feature type="transmembrane region" description="Helical" evidence="1">
    <location>
        <begin position="40"/>
        <end position="60"/>
    </location>
</feature>
<comment type="caution">
    <text evidence="2">The sequence shown here is derived from an EMBL/GenBank/DDBJ whole genome shotgun (WGS) entry which is preliminary data.</text>
</comment>
<dbReference type="AlphaFoldDB" id="A0A699YR12"/>
<feature type="transmembrane region" description="Helical" evidence="1">
    <location>
        <begin position="328"/>
        <end position="347"/>
    </location>
</feature>
<feature type="transmembrane region" description="Helical" evidence="1">
    <location>
        <begin position="359"/>
        <end position="378"/>
    </location>
</feature>
<evidence type="ECO:0000313" key="2">
    <source>
        <dbReference type="EMBL" id="GFH10198.1"/>
    </source>
</evidence>
<dbReference type="EMBL" id="BLLF01000295">
    <property type="protein sequence ID" value="GFH10198.1"/>
    <property type="molecule type" value="Genomic_DNA"/>
</dbReference>
<feature type="transmembrane region" description="Helical" evidence="1">
    <location>
        <begin position="72"/>
        <end position="92"/>
    </location>
</feature>
<reference evidence="2 3" key="1">
    <citation type="submission" date="2020-02" db="EMBL/GenBank/DDBJ databases">
        <title>Draft genome sequence of Haematococcus lacustris strain NIES-144.</title>
        <authorList>
            <person name="Morimoto D."/>
            <person name="Nakagawa S."/>
            <person name="Yoshida T."/>
            <person name="Sawayama S."/>
        </authorList>
    </citation>
    <scope>NUCLEOTIDE SEQUENCE [LARGE SCALE GENOMIC DNA]</scope>
    <source>
        <strain evidence="2 3">NIES-144</strain>
    </source>
</reference>
<dbReference type="Proteomes" id="UP000485058">
    <property type="component" value="Unassembled WGS sequence"/>
</dbReference>
<proteinExistence type="predicted"/>